<evidence type="ECO:0000313" key="2">
    <source>
        <dbReference type="Proteomes" id="UP000500953"/>
    </source>
</evidence>
<dbReference type="AlphaFoldDB" id="A0A6G9YV40"/>
<organism evidence="1 2">
    <name type="scientific">Nocardia terpenica</name>
    <dbReference type="NCBI Taxonomy" id="455432"/>
    <lineage>
        <taxon>Bacteria</taxon>
        <taxon>Bacillati</taxon>
        <taxon>Actinomycetota</taxon>
        <taxon>Actinomycetes</taxon>
        <taxon>Mycobacteriales</taxon>
        <taxon>Nocardiaceae</taxon>
        <taxon>Nocardia</taxon>
    </lineage>
</organism>
<protein>
    <recommendedName>
        <fullName evidence="3">DUF2236 domain-containing protein</fullName>
    </recommendedName>
</protein>
<dbReference type="RefSeq" id="WP_167484403.1">
    <property type="nucleotide sequence ID" value="NZ_CP046173.1"/>
</dbReference>
<reference evidence="1 2" key="1">
    <citation type="journal article" date="2019" name="ACS Chem. Biol.">
        <title>Identification and Mobilization of a Cryptic Antibiotic Biosynthesis Gene Locus from a Human-Pathogenic Nocardia Isolate.</title>
        <authorList>
            <person name="Herisse M."/>
            <person name="Ishida K."/>
            <person name="Porter J.L."/>
            <person name="Howden B."/>
            <person name="Hertweck C."/>
            <person name="Stinear T.P."/>
            <person name="Pidot S.J."/>
        </authorList>
    </citation>
    <scope>NUCLEOTIDE SEQUENCE [LARGE SCALE GENOMIC DNA]</scope>
    <source>
        <strain evidence="1 2">AUSMDU00012715</strain>
    </source>
</reference>
<dbReference type="EMBL" id="CP046173">
    <property type="protein sequence ID" value="QIS16971.1"/>
    <property type="molecule type" value="Genomic_DNA"/>
</dbReference>
<dbReference type="Proteomes" id="UP000500953">
    <property type="component" value="Chromosome"/>
</dbReference>
<evidence type="ECO:0008006" key="3">
    <source>
        <dbReference type="Google" id="ProtNLM"/>
    </source>
</evidence>
<accession>A0A6G9YV40</accession>
<evidence type="ECO:0000313" key="1">
    <source>
        <dbReference type="EMBL" id="QIS16971.1"/>
    </source>
</evidence>
<name>A0A6G9YV40_9NOCA</name>
<gene>
    <name evidence="1" type="ORF">F6W96_00195</name>
</gene>
<proteinExistence type="predicted"/>
<sequence>MLRDYLAETRSFPEWTDWDRIRNIDAFFQYHQQASRAVLGTAGLVGTYLNPATCQKVRLVHSMIRQLQMRSGK</sequence>